<keyword evidence="1" id="KW-0472">Membrane</keyword>
<keyword evidence="1" id="KW-0812">Transmembrane</keyword>
<sequence length="370" mass="40715">MATEGGETESPPVEATDIGSYMFLQKIVAQVENGTALTIVTEPEQEENAAWVSKIYNSLLLTLLFSLMALAGPGQYFYNEEAAFSGSFTVTDMGVALGAWLAVWSCGGVYSYFKSARIQLQMNDHLAREVETSGFEQHWMMQKGKDSLSIFLLWLVTFGSRMALALRTDLDPFGELKLALYALASACILSACYTQISMWRGISLAIVAYARSVLEGEMNCREARGKWREVISCMRQTSRMYQLTAASCGLTTVLVCFGALYDLSNRSGLAILDALPSLVIGLSLVGALYVAASATAHCTRLPSLVSMLDGDEELEHEYINLALFLSLSESGFFMWDTRVNLAVLQKFLYFTMAIVGTIGFQLKVFHFNAT</sequence>
<evidence type="ECO:0000256" key="1">
    <source>
        <dbReference type="SAM" id="Phobius"/>
    </source>
</evidence>
<comment type="caution">
    <text evidence="2">The sequence shown here is derived from an EMBL/GenBank/DDBJ whole genome shotgun (WGS) entry which is preliminary data.</text>
</comment>
<feature type="transmembrane region" description="Helical" evidence="1">
    <location>
        <begin position="55"/>
        <end position="73"/>
    </location>
</feature>
<protein>
    <submittedName>
        <fullName evidence="2">Leucine-rich repeat and guanylate kinase domain-containing protein</fullName>
    </submittedName>
</protein>
<proteinExistence type="predicted"/>
<evidence type="ECO:0000313" key="2">
    <source>
        <dbReference type="EMBL" id="CAK9000453.1"/>
    </source>
</evidence>
<evidence type="ECO:0000313" key="3">
    <source>
        <dbReference type="Proteomes" id="UP001642464"/>
    </source>
</evidence>
<dbReference type="Proteomes" id="UP001642464">
    <property type="component" value="Unassembled WGS sequence"/>
</dbReference>
<feature type="transmembrane region" description="Helical" evidence="1">
    <location>
        <begin position="93"/>
        <end position="113"/>
    </location>
</feature>
<name>A0ABP0ICY7_9DINO</name>
<dbReference type="GO" id="GO:0016301">
    <property type="term" value="F:kinase activity"/>
    <property type="evidence" value="ECO:0007669"/>
    <property type="project" value="UniProtKB-KW"/>
</dbReference>
<keyword evidence="3" id="KW-1185">Reference proteome</keyword>
<dbReference type="EMBL" id="CAXAMM010003570">
    <property type="protein sequence ID" value="CAK9000453.1"/>
    <property type="molecule type" value="Genomic_DNA"/>
</dbReference>
<organism evidence="2 3">
    <name type="scientific">Durusdinium trenchii</name>
    <dbReference type="NCBI Taxonomy" id="1381693"/>
    <lineage>
        <taxon>Eukaryota</taxon>
        <taxon>Sar</taxon>
        <taxon>Alveolata</taxon>
        <taxon>Dinophyceae</taxon>
        <taxon>Suessiales</taxon>
        <taxon>Symbiodiniaceae</taxon>
        <taxon>Durusdinium</taxon>
    </lineage>
</organism>
<keyword evidence="2" id="KW-0808">Transferase</keyword>
<feature type="transmembrane region" description="Helical" evidence="1">
    <location>
        <begin position="347"/>
        <end position="365"/>
    </location>
</feature>
<feature type="transmembrane region" description="Helical" evidence="1">
    <location>
        <begin position="275"/>
        <end position="297"/>
    </location>
</feature>
<reference evidence="2 3" key="1">
    <citation type="submission" date="2024-02" db="EMBL/GenBank/DDBJ databases">
        <authorList>
            <person name="Chen Y."/>
            <person name="Shah S."/>
            <person name="Dougan E. K."/>
            <person name="Thang M."/>
            <person name="Chan C."/>
        </authorList>
    </citation>
    <scope>NUCLEOTIDE SEQUENCE [LARGE SCALE GENOMIC DNA]</scope>
</reference>
<feature type="transmembrane region" description="Helical" evidence="1">
    <location>
        <begin position="178"/>
        <end position="196"/>
    </location>
</feature>
<feature type="transmembrane region" description="Helical" evidence="1">
    <location>
        <begin position="243"/>
        <end position="263"/>
    </location>
</feature>
<accession>A0ABP0ICY7</accession>
<keyword evidence="2" id="KW-0418">Kinase</keyword>
<gene>
    <name evidence="2" type="ORF">SCF082_LOCUS6500</name>
</gene>
<keyword evidence="1" id="KW-1133">Transmembrane helix</keyword>
<feature type="transmembrane region" description="Helical" evidence="1">
    <location>
        <begin position="148"/>
        <end position="166"/>
    </location>
</feature>